<feature type="region of interest" description="Disordered" evidence="1">
    <location>
        <begin position="81"/>
        <end position="127"/>
    </location>
</feature>
<proteinExistence type="predicted"/>
<evidence type="ECO:0000313" key="3">
    <source>
        <dbReference type="Proteomes" id="UP001266305"/>
    </source>
</evidence>
<sequence>MMESFWNFLQLESAAGRGSELSAWRPTLGGASLARVVWGDLAARPQTAGVERAPLLSLAALFGSGEGPVPPLSACAVEKGQVQATPLPQPPGFPLGPSPPPRARNSVASSGRGGGGGRDQWAAQPAR</sequence>
<organism evidence="2 3">
    <name type="scientific">Saguinus oedipus</name>
    <name type="common">Cotton-top tamarin</name>
    <name type="synonym">Oedipomidas oedipus</name>
    <dbReference type="NCBI Taxonomy" id="9490"/>
    <lineage>
        <taxon>Eukaryota</taxon>
        <taxon>Metazoa</taxon>
        <taxon>Chordata</taxon>
        <taxon>Craniata</taxon>
        <taxon>Vertebrata</taxon>
        <taxon>Euteleostomi</taxon>
        <taxon>Mammalia</taxon>
        <taxon>Eutheria</taxon>
        <taxon>Euarchontoglires</taxon>
        <taxon>Primates</taxon>
        <taxon>Haplorrhini</taxon>
        <taxon>Platyrrhini</taxon>
        <taxon>Cebidae</taxon>
        <taxon>Callitrichinae</taxon>
        <taxon>Saguinus</taxon>
    </lineage>
</organism>
<comment type="caution">
    <text evidence="2">The sequence shown here is derived from an EMBL/GenBank/DDBJ whole genome shotgun (WGS) entry which is preliminary data.</text>
</comment>
<evidence type="ECO:0000313" key="2">
    <source>
        <dbReference type="EMBL" id="KAK2106275.1"/>
    </source>
</evidence>
<keyword evidence="3" id="KW-1185">Reference proteome</keyword>
<dbReference type="Proteomes" id="UP001266305">
    <property type="component" value="Unassembled WGS sequence"/>
</dbReference>
<reference evidence="2 3" key="1">
    <citation type="submission" date="2023-05" db="EMBL/GenBank/DDBJ databases">
        <title>B98-5 Cell Line De Novo Hybrid Assembly: An Optical Mapping Approach.</title>
        <authorList>
            <person name="Kananen K."/>
            <person name="Auerbach J.A."/>
            <person name="Kautto E."/>
            <person name="Blachly J.S."/>
        </authorList>
    </citation>
    <scope>NUCLEOTIDE SEQUENCE [LARGE SCALE GENOMIC DNA]</scope>
    <source>
        <strain evidence="2">B95-8</strain>
        <tissue evidence="2">Cell line</tissue>
    </source>
</reference>
<gene>
    <name evidence="2" type="ORF">P7K49_015789</name>
</gene>
<feature type="compositionally biased region" description="Pro residues" evidence="1">
    <location>
        <begin position="87"/>
        <end position="102"/>
    </location>
</feature>
<accession>A0ABQ9VB12</accession>
<dbReference type="EMBL" id="JASSZA010000007">
    <property type="protein sequence ID" value="KAK2106275.1"/>
    <property type="molecule type" value="Genomic_DNA"/>
</dbReference>
<name>A0ABQ9VB12_SAGOE</name>
<evidence type="ECO:0000256" key="1">
    <source>
        <dbReference type="SAM" id="MobiDB-lite"/>
    </source>
</evidence>
<protein>
    <submittedName>
        <fullName evidence="2">Uncharacterized protein</fullName>
    </submittedName>
</protein>